<proteinExistence type="predicted"/>
<keyword evidence="1" id="KW-0812">Transmembrane</keyword>
<feature type="transmembrane region" description="Helical" evidence="1">
    <location>
        <begin position="411"/>
        <end position="434"/>
    </location>
</feature>
<sequence>MSVSSDNEWDKILEGSFSYNIYKELDNDVKETNYDDYCTVFNNDEDNTEKKCYDLCKKISRNTHVLSNYVNTNNFTTLCSHYRYWTYYNIKKILGDDTNDNNAKPIITKFKQVLDKIRNISNAFYCQYEFNDDIIKKLNDMKEQKYLYDYFQNYDSIKTSDTCKVVTPDKYEKYLNYIITLYNKRKEEDACCSGPFLIDCEDYFKCDDEFDPNMLLSTLKSNRQKKCDNLIKTLPTLTSGVTSRSGSSLTNITGSIYYFKCTDIPNGNITHSQQKGGRLRCHRFSTSDRSHNNLISPSLQPPFVQVPFTISGQRGFSLSAELPRESLELNEHLKKHYMLSSSHTLDLTQDKSDDKNAPSKNTLLVRDISGICREPDVRETQTIGVKLNTYAPGRKIKIRLNHNSNMFKNNLFRAGIAFTLIAGIIFTVFLFYKFTPFGRCFRKKVSRKKRIDDYYDDPYMRQFIIRAPKYGRRKTGNRGLQFSYYSR</sequence>
<reference evidence="3" key="1">
    <citation type="submission" date="2016-05" db="EMBL/GenBank/DDBJ databases">
        <authorList>
            <person name="Naeem Raeece"/>
        </authorList>
    </citation>
    <scope>NUCLEOTIDE SEQUENCE [LARGE SCALE GENOMIC DNA]</scope>
</reference>
<dbReference type="Proteomes" id="UP000078597">
    <property type="component" value="Unassembled WGS sequence"/>
</dbReference>
<keyword evidence="1" id="KW-0472">Membrane</keyword>
<evidence type="ECO:0000313" key="3">
    <source>
        <dbReference type="Proteomes" id="UP000078597"/>
    </source>
</evidence>
<keyword evidence="1" id="KW-1133">Transmembrane helix</keyword>
<dbReference type="InterPro" id="IPR008780">
    <property type="entry name" value="Plasmodium_Vir"/>
</dbReference>
<dbReference type="VEuPathDB" id="PlasmoDB:PmUG01_00010300"/>
<evidence type="ECO:0000313" key="2">
    <source>
        <dbReference type="EMBL" id="SBS94366.1"/>
    </source>
</evidence>
<accession>A0A1A8WN83</accession>
<protein>
    <submittedName>
        <fullName evidence="2">PIR Superfamily Protein</fullName>
    </submittedName>
</protein>
<gene>
    <name evidence="2" type="ORF">PMALA_043130</name>
</gene>
<name>A0A1A8WN83_PLAMA</name>
<dbReference type="Pfam" id="PF05795">
    <property type="entry name" value="Plasmodium_Vir"/>
    <property type="match status" value="1"/>
</dbReference>
<organism evidence="2 3">
    <name type="scientific">Plasmodium malariae</name>
    <dbReference type="NCBI Taxonomy" id="5858"/>
    <lineage>
        <taxon>Eukaryota</taxon>
        <taxon>Sar</taxon>
        <taxon>Alveolata</taxon>
        <taxon>Apicomplexa</taxon>
        <taxon>Aconoidasida</taxon>
        <taxon>Haemosporida</taxon>
        <taxon>Plasmodiidae</taxon>
        <taxon>Plasmodium</taxon>
        <taxon>Plasmodium (Plasmodium)</taxon>
    </lineage>
</organism>
<dbReference type="AlphaFoldDB" id="A0A1A8WN83"/>
<dbReference type="EMBL" id="FLQW01002855">
    <property type="protein sequence ID" value="SBS94366.1"/>
    <property type="molecule type" value="Genomic_DNA"/>
</dbReference>
<evidence type="ECO:0000256" key="1">
    <source>
        <dbReference type="SAM" id="Phobius"/>
    </source>
</evidence>